<gene>
    <name evidence="2" type="ORF">METZ01_LOCUS320304</name>
</gene>
<name>A0A382P3L0_9ZZZZ</name>
<protein>
    <submittedName>
        <fullName evidence="2">Uncharacterized protein</fullName>
    </submittedName>
</protein>
<feature type="compositionally biased region" description="Polar residues" evidence="1">
    <location>
        <begin position="7"/>
        <end position="28"/>
    </location>
</feature>
<proteinExistence type="predicted"/>
<dbReference type="EMBL" id="UINC01104364">
    <property type="protein sequence ID" value="SVC67450.1"/>
    <property type="molecule type" value="Genomic_DNA"/>
</dbReference>
<dbReference type="AlphaFoldDB" id="A0A382P3L0"/>
<accession>A0A382P3L0</accession>
<organism evidence="2">
    <name type="scientific">marine metagenome</name>
    <dbReference type="NCBI Taxonomy" id="408172"/>
    <lineage>
        <taxon>unclassified sequences</taxon>
        <taxon>metagenomes</taxon>
        <taxon>ecological metagenomes</taxon>
    </lineage>
</organism>
<feature type="region of interest" description="Disordered" evidence="1">
    <location>
        <begin position="1"/>
        <end position="28"/>
    </location>
</feature>
<evidence type="ECO:0000313" key="2">
    <source>
        <dbReference type="EMBL" id="SVC67450.1"/>
    </source>
</evidence>
<sequence>CMIESRSVPNPFQANSSDSFTTNPAVQY</sequence>
<reference evidence="2" key="1">
    <citation type="submission" date="2018-05" db="EMBL/GenBank/DDBJ databases">
        <authorList>
            <person name="Lanie J.A."/>
            <person name="Ng W.-L."/>
            <person name="Kazmierczak K.M."/>
            <person name="Andrzejewski T.M."/>
            <person name="Davidsen T.M."/>
            <person name="Wayne K.J."/>
            <person name="Tettelin H."/>
            <person name="Glass J.I."/>
            <person name="Rusch D."/>
            <person name="Podicherti R."/>
            <person name="Tsui H.-C.T."/>
            <person name="Winkler M.E."/>
        </authorList>
    </citation>
    <scope>NUCLEOTIDE SEQUENCE</scope>
</reference>
<evidence type="ECO:0000256" key="1">
    <source>
        <dbReference type="SAM" id="MobiDB-lite"/>
    </source>
</evidence>
<feature type="non-terminal residue" evidence="2">
    <location>
        <position position="1"/>
    </location>
</feature>